<dbReference type="Proteomes" id="UP001177021">
    <property type="component" value="Unassembled WGS sequence"/>
</dbReference>
<name>A0ACB0KC13_TRIPR</name>
<comment type="caution">
    <text evidence="1">The sequence shown here is derived from an EMBL/GenBank/DDBJ whole genome shotgun (WGS) entry which is preliminary data.</text>
</comment>
<accession>A0ACB0KC13</accession>
<keyword evidence="2" id="KW-1185">Reference proteome</keyword>
<organism evidence="1 2">
    <name type="scientific">Trifolium pratense</name>
    <name type="common">Red clover</name>
    <dbReference type="NCBI Taxonomy" id="57577"/>
    <lineage>
        <taxon>Eukaryota</taxon>
        <taxon>Viridiplantae</taxon>
        <taxon>Streptophyta</taxon>
        <taxon>Embryophyta</taxon>
        <taxon>Tracheophyta</taxon>
        <taxon>Spermatophyta</taxon>
        <taxon>Magnoliopsida</taxon>
        <taxon>eudicotyledons</taxon>
        <taxon>Gunneridae</taxon>
        <taxon>Pentapetalae</taxon>
        <taxon>rosids</taxon>
        <taxon>fabids</taxon>
        <taxon>Fabales</taxon>
        <taxon>Fabaceae</taxon>
        <taxon>Papilionoideae</taxon>
        <taxon>50 kb inversion clade</taxon>
        <taxon>NPAAA clade</taxon>
        <taxon>Hologalegina</taxon>
        <taxon>IRL clade</taxon>
        <taxon>Trifolieae</taxon>
        <taxon>Trifolium</taxon>
    </lineage>
</organism>
<gene>
    <name evidence="1" type="ORF">MILVUS5_LOCUS21136</name>
</gene>
<reference evidence="1" key="1">
    <citation type="submission" date="2023-10" db="EMBL/GenBank/DDBJ databases">
        <authorList>
            <person name="Rodriguez Cubillos JULIANA M."/>
            <person name="De Vega J."/>
        </authorList>
    </citation>
    <scope>NUCLEOTIDE SEQUENCE</scope>
</reference>
<evidence type="ECO:0000313" key="2">
    <source>
        <dbReference type="Proteomes" id="UP001177021"/>
    </source>
</evidence>
<evidence type="ECO:0000313" key="1">
    <source>
        <dbReference type="EMBL" id="CAJ2653873.1"/>
    </source>
</evidence>
<dbReference type="EMBL" id="CASHSV030000206">
    <property type="protein sequence ID" value="CAJ2653873.1"/>
    <property type="molecule type" value="Genomic_DNA"/>
</dbReference>
<proteinExistence type="predicted"/>
<sequence length="54" mass="6196">MIDRKRAGKSIDENLVTEVLTFYSEIGEKLEKDELKHFAQTIIKENAIMRAASN</sequence>
<protein>
    <submittedName>
        <fullName evidence="1">Uncharacterized protein</fullName>
    </submittedName>
</protein>